<protein>
    <submittedName>
        <fullName evidence="1">Uncharacterized protein</fullName>
    </submittedName>
</protein>
<dbReference type="InterPro" id="IPR019847">
    <property type="entry name" value="Gliding_motility_assoc_GldN"/>
</dbReference>
<evidence type="ECO:0000313" key="1">
    <source>
        <dbReference type="EMBL" id="ELR73161.1"/>
    </source>
</evidence>
<comment type="caution">
    <text evidence="1">The sequence shown here is derived from an EMBL/GenBank/DDBJ whole genome shotgun (WGS) entry which is preliminary data.</text>
</comment>
<dbReference type="AlphaFoldDB" id="L8JVT5"/>
<dbReference type="STRING" id="1237149.C900_05210"/>
<evidence type="ECO:0000313" key="2">
    <source>
        <dbReference type="Proteomes" id="UP000011135"/>
    </source>
</evidence>
<sequence>MVEISDYGYGEADTFPMLPGDLNKLKLDISRKSGKQGKINYIHFNAEDYKTGLIKYYFSVSFDDLAQYLDRQNALWVKNASPLVWMGQVLHTDGDYISDIIYEWRQQGHASYLHPVKSQNGMYEKFLLFDNQHQLLTEEPFSNFNSNGGEIRLMSQALNDRLYIHDSEEKLNTTIPEATGRIKTRKLKDAFVVTLAEDIHLNLPENAKFYQDEQEMSTFIMNRVESGELSNIYTNDSLTTRMSLAEWQDNASEEAISHSGNWEDDSGYETISRVIYTGRSASIVSLSWKVYFNSNGEVTGKKPYAIGLFISSEETVTGLTKLLGYFSFDDVYNTLPSEAYMKDIRDGDYFSYWKYTSGMTVDENDK</sequence>
<name>L8JVT5_9BACT</name>
<gene>
    <name evidence="1" type="ORF">C900_05210</name>
</gene>
<reference evidence="1 2" key="1">
    <citation type="submission" date="2012-12" db="EMBL/GenBank/DDBJ databases">
        <title>Genome assembly of Fulvivirga imtechensis AK7.</title>
        <authorList>
            <person name="Nupur N."/>
            <person name="Khatri I."/>
            <person name="Kumar R."/>
            <person name="Subramanian S."/>
            <person name="Pinnaka A."/>
        </authorList>
    </citation>
    <scope>NUCLEOTIDE SEQUENCE [LARGE SCALE GENOMIC DNA]</scope>
    <source>
        <strain evidence="1 2">AK7</strain>
    </source>
</reference>
<dbReference type="Proteomes" id="UP000011135">
    <property type="component" value="Unassembled WGS sequence"/>
</dbReference>
<accession>L8JVT5</accession>
<dbReference type="Pfam" id="PF19841">
    <property type="entry name" value="GldN"/>
    <property type="match status" value="1"/>
</dbReference>
<keyword evidence="2" id="KW-1185">Reference proteome</keyword>
<dbReference type="EMBL" id="AMZN01000008">
    <property type="protein sequence ID" value="ELR73161.1"/>
    <property type="molecule type" value="Genomic_DNA"/>
</dbReference>
<proteinExistence type="predicted"/>
<organism evidence="1 2">
    <name type="scientific">Fulvivirga imtechensis AK7</name>
    <dbReference type="NCBI Taxonomy" id="1237149"/>
    <lineage>
        <taxon>Bacteria</taxon>
        <taxon>Pseudomonadati</taxon>
        <taxon>Bacteroidota</taxon>
        <taxon>Cytophagia</taxon>
        <taxon>Cytophagales</taxon>
        <taxon>Fulvivirgaceae</taxon>
        <taxon>Fulvivirga</taxon>
    </lineage>
</organism>